<dbReference type="Pfam" id="PF00644">
    <property type="entry name" value="PARP"/>
    <property type="match status" value="1"/>
</dbReference>
<dbReference type="OrthoDB" id="6133115at2759"/>
<feature type="domain" description="PARP catalytic" evidence="2">
    <location>
        <begin position="1"/>
        <end position="190"/>
    </location>
</feature>
<dbReference type="GO" id="GO:0005634">
    <property type="term" value="C:nucleus"/>
    <property type="evidence" value="ECO:0007669"/>
    <property type="project" value="TreeGrafter"/>
</dbReference>
<keyword evidence="1" id="KW-0328">Glycosyltransferase</keyword>
<dbReference type="InterPro" id="IPR051712">
    <property type="entry name" value="ARTD-AVP"/>
</dbReference>
<dbReference type="InterPro" id="IPR012317">
    <property type="entry name" value="Poly(ADP-ribose)pol_cat_dom"/>
</dbReference>
<keyword evidence="3" id="KW-1185">Reference proteome</keyword>
<proteinExistence type="predicted"/>
<name>A0A9C6WZP7_FRAOC</name>
<keyword evidence="1" id="KW-0520">NAD</keyword>
<dbReference type="PANTHER" id="PTHR45740:SF2">
    <property type="entry name" value="POLY [ADP-RIBOSE] POLYMERASE"/>
    <property type="match status" value="1"/>
</dbReference>
<keyword evidence="1" id="KW-0808">Transferase</keyword>
<evidence type="ECO:0000313" key="4">
    <source>
        <dbReference type="RefSeq" id="XP_052125285.1"/>
    </source>
</evidence>
<accession>A0A9C6WZP7</accession>
<dbReference type="GO" id="GO:1990404">
    <property type="term" value="F:NAD+-protein mono-ADP-ribosyltransferase activity"/>
    <property type="evidence" value="ECO:0007669"/>
    <property type="project" value="TreeGrafter"/>
</dbReference>
<dbReference type="SUPFAM" id="SSF56399">
    <property type="entry name" value="ADP-ribosylation"/>
    <property type="match status" value="1"/>
</dbReference>
<protein>
    <recommendedName>
        <fullName evidence="1">Poly [ADP-ribose] polymerase</fullName>
        <shortName evidence="1">PARP</shortName>
        <ecNumber evidence="1">2.4.2.-</ecNumber>
    </recommendedName>
</protein>
<dbReference type="Gene3D" id="3.90.228.10">
    <property type="match status" value="1"/>
</dbReference>
<dbReference type="KEGG" id="foc:127748708"/>
<dbReference type="EC" id="2.4.2.-" evidence="1"/>
<dbReference type="GeneID" id="127748708"/>
<organism evidence="3 4">
    <name type="scientific">Frankliniella occidentalis</name>
    <name type="common">Western flower thrips</name>
    <name type="synonym">Euthrips occidentalis</name>
    <dbReference type="NCBI Taxonomy" id="133901"/>
    <lineage>
        <taxon>Eukaryota</taxon>
        <taxon>Metazoa</taxon>
        <taxon>Ecdysozoa</taxon>
        <taxon>Arthropoda</taxon>
        <taxon>Hexapoda</taxon>
        <taxon>Insecta</taxon>
        <taxon>Pterygota</taxon>
        <taxon>Neoptera</taxon>
        <taxon>Paraneoptera</taxon>
        <taxon>Thysanoptera</taxon>
        <taxon>Terebrantia</taxon>
        <taxon>Thripoidea</taxon>
        <taxon>Thripidae</taxon>
        <taxon>Frankliniella</taxon>
    </lineage>
</organism>
<evidence type="ECO:0000259" key="2">
    <source>
        <dbReference type="PROSITE" id="PS51059"/>
    </source>
</evidence>
<dbReference type="PANTHER" id="PTHR45740">
    <property type="entry name" value="POLY [ADP-RIBOSE] POLYMERASE"/>
    <property type="match status" value="1"/>
</dbReference>
<dbReference type="RefSeq" id="XP_052125285.1">
    <property type="nucleotide sequence ID" value="XM_052269325.1"/>
</dbReference>
<dbReference type="Proteomes" id="UP000504606">
    <property type="component" value="Unplaced"/>
</dbReference>
<dbReference type="PROSITE" id="PS51059">
    <property type="entry name" value="PARP_CATALYTIC"/>
    <property type="match status" value="1"/>
</dbReference>
<gene>
    <name evidence="4" type="primary">LOC127748708</name>
</gene>
<dbReference type="GO" id="GO:0003950">
    <property type="term" value="F:NAD+ poly-ADP-ribosyltransferase activity"/>
    <property type="evidence" value="ECO:0007669"/>
    <property type="project" value="UniProtKB-UniRule"/>
</dbReference>
<sequence length="190" mass="22131">MAVVERLKLSRESDDYTDVSLLFEMHNTRGFTIQSIEKVHNDVLMQQFQRKEEEYVHRYGHVRTVKVFHGTKKDNISSILRTNLDVNRHGTNIGHRFGAGVSFSARSSYASNYCDKQENDKTMLLCYVLVSEIVNVPEVRNPQLVLREPPEIPGREPLRYDTTAKNKDIMDVIVKFEQHSYYPAYVLTYN</sequence>
<dbReference type="AlphaFoldDB" id="A0A9C6WZP7"/>
<reference evidence="4" key="1">
    <citation type="submission" date="2025-08" db="UniProtKB">
        <authorList>
            <consortium name="RefSeq"/>
        </authorList>
    </citation>
    <scope>IDENTIFICATION</scope>
    <source>
        <tissue evidence="4">Whole organism</tissue>
    </source>
</reference>
<evidence type="ECO:0000256" key="1">
    <source>
        <dbReference type="RuleBase" id="RU362114"/>
    </source>
</evidence>
<evidence type="ECO:0000313" key="3">
    <source>
        <dbReference type="Proteomes" id="UP000504606"/>
    </source>
</evidence>